<organism evidence="6 7">
    <name type="scientific">Sphingobium lignivorans</name>
    <dbReference type="NCBI Taxonomy" id="2735886"/>
    <lineage>
        <taxon>Bacteria</taxon>
        <taxon>Pseudomonadati</taxon>
        <taxon>Pseudomonadota</taxon>
        <taxon>Alphaproteobacteria</taxon>
        <taxon>Sphingomonadales</taxon>
        <taxon>Sphingomonadaceae</taxon>
        <taxon>Sphingobium</taxon>
    </lineage>
</organism>
<dbReference type="Gene3D" id="1.10.10.10">
    <property type="entry name" value="Winged helix-like DNA-binding domain superfamily/Winged helix DNA-binding domain"/>
    <property type="match status" value="1"/>
</dbReference>
<evidence type="ECO:0000256" key="1">
    <source>
        <dbReference type="ARBA" id="ARBA00023015"/>
    </source>
</evidence>
<dbReference type="PROSITE" id="PS50995">
    <property type="entry name" value="HTH_MARR_2"/>
    <property type="match status" value="1"/>
</dbReference>
<evidence type="ECO:0000313" key="7">
    <source>
        <dbReference type="Proteomes" id="UP001138540"/>
    </source>
</evidence>
<sequence length="195" mass="22290">MKEQRRTKKAEGGESPEQSSGVAKNGFYGGYPKDQAERHLRNFYTTTVPDAQDVFNFRTTRALVVAGRRWRKLANDRLKPIGQNMARWETLYLMASSEEEISQGELARVVGVEGPTMVSMLNSLARDELIDRYQSKIDRRITHNRITEKGIQVAQNIMAITNKLRSEVLRDIDPAKLAVTLEVLEQIHFRLDELS</sequence>
<dbReference type="SUPFAM" id="SSF46785">
    <property type="entry name" value="Winged helix' DNA-binding domain"/>
    <property type="match status" value="1"/>
</dbReference>
<keyword evidence="3" id="KW-0804">Transcription</keyword>
<comment type="caution">
    <text evidence="6">The sequence shown here is derived from an EMBL/GenBank/DDBJ whole genome shotgun (WGS) entry which is preliminary data.</text>
</comment>
<proteinExistence type="predicted"/>
<dbReference type="PANTHER" id="PTHR42756:SF1">
    <property type="entry name" value="TRANSCRIPTIONAL REPRESSOR OF EMRAB OPERON"/>
    <property type="match status" value="1"/>
</dbReference>
<feature type="region of interest" description="Disordered" evidence="4">
    <location>
        <begin position="1"/>
        <end position="28"/>
    </location>
</feature>
<dbReference type="InterPro" id="IPR000835">
    <property type="entry name" value="HTH_MarR-typ"/>
</dbReference>
<feature type="domain" description="HTH marR-type" evidence="5">
    <location>
        <begin position="56"/>
        <end position="189"/>
    </location>
</feature>
<gene>
    <name evidence="6" type="ORF">HNP60_002779</name>
</gene>
<dbReference type="EMBL" id="JACHKA010000001">
    <property type="protein sequence ID" value="MBB5986805.1"/>
    <property type="molecule type" value="Genomic_DNA"/>
</dbReference>
<dbReference type="InterPro" id="IPR036388">
    <property type="entry name" value="WH-like_DNA-bd_sf"/>
</dbReference>
<feature type="compositionally biased region" description="Basic and acidic residues" evidence="4">
    <location>
        <begin position="1"/>
        <end position="12"/>
    </location>
</feature>
<dbReference type="Proteomes" id="UP001138540">
    <property type="component" value="Unassembled WGS sequence"/>
</dbReference>
<accession>A0ABR6NHP7</accession>
<dbReference type="SMART" id="SM00347">
    <property type="entry name" value="HTH_MARR"/>
    <property type="match status" value="1"/>
</dbReference>
<dbReference type="RefSeq" id="WP_184154729.1">
    <property type="nucleotide sequence ID" value="NZ_JACHKA010000001.1"/>
</dbReference>
<dbReference type="InterPro" id="IPR023187">
    <property type="entry name" value="Tscrpt_reg_MarR-type_CS"/>
</dbReference>
<evidence type="ECO:0000256" key="3">
    <source>
        <dbReference type="ARBA" id="ARBA00023163"/>
    </source>
</evidence>
<reference evidence="6 7" key="1">
    <citation type="submission" date="2020-08" db="EMBL/GenBank/DDBJ databases">
        <title>Exploring microbial biodiversity for novel pathways involved in the catabolism of aromatic compounds derived from lignin.</title>
        <authorList>
            <person name="Elkins J."/>
        </authorList>
    </citation>
    <scope>NUCLEOTIDE SEQUENCE [LARGE SCALE GENOMIC DNA]</scope>
    <source>
        <strain evidence="6 7">B1D3A</strain>
    </source>
</reference>
<keyword evidence="2" id="KW-0238">DNA-binding</keyword>
<keyword evidence="7" id="KW-1185">Reference proteome</keyword>
<evidence type="ECO:0000256" key="2">
    <source>
        <dbReference type="ARBA" id="ARBA00023125"/>
    </source>
</evidence>
<protein>
    <submittedName>
        <fullName evidence="6">MarR family transcriptional regulator for hemolysin</fullName>
    </submittedName>
</protein>
<evidence type="ECO:0000313" key="6">
    <source>
        <dbReference type="EMBL" id="MBB5986805.1"/>
    </source>
</evidence>
<dbReference type="InterPro" id="IPR036390">
    <property type="entry name" value="WH_DNA-bd_sf"/>
</dbReference>
<evidence type="ECO:0000256" key="4">
    <source>
        <dbReference type="SAM" id="MobiDB-lite"/>
    </source>
</evidence>
<dbReference type="Pfam" id="PF01047">
    <property type="entry name" value="MarR"/>
    <property type="match status" value="1"/>
</dbReference>
<dbReference type="PROSITE" id="PS01117">
    <property type="entry name" value="HTH_MARR_1"/>
    <property type="match status" value="1"/>
</dbReference>
<evidence type="ECO:0000259" key="5">
    <source>
        <dbReference type="PROSITE" id="PS50995"/>
    </source>
</evidence>
<keyword evidence="1" id="KW-0805">Transcription regulation</keyword>
<name>A0ABR6NHP7_9SPHN</name>
<dbReference type="PANTHER" id="PTHR42756">
    <property type="entry name" value="TRANSCRIPTIONAL REGULATOR, MARR"/>
    <property type="match status" value="1"/>
</dbReference>